<evidence type="ECO:0000313" key="1">
    <source>
        <dbReference type="EMBL" id="CAB4735780.1"/>
    </source>
</evidence>
<dbReference type="AlphaFoldDB" id="A0A6J7APH5"/>
<organism evidence="2">
    <name type="scientific">freshwater metagenome</name>
    <dbReference type="NCBI Taxonomy" id="449393"/>
    <lineage>
        <taxon>unclassified sequences</taxon>
        <taxon>metagenomes</taxon>
        <taxon>ecological metagenomes</taxon>
    </lineage>
</organism>
<evidence type="ECO:0000313" key="2">
    <source>
        <dbReference type="EMBL" id="CAB4834775.1"/>
    </source>
</evidence>
<evidence type="ECO:0000313" key="3">
    <source>
        <dbReference type="EMBL" id="CAB4917641.1"/>
    </source>
</evidence>
<accession>A0A6J7APH5</accession>
<reference evidence="2" key="1">
    <citation type="submission" date="2020-05" db="EMBL/GenBank/DDBJ databases">
        <authorList>
            <person name="Chiriac C."/>
            <person name="Salcher M."/>
            <person name="Ghai R."/>
            <person name="Kavagutti S V."/>
        </authorList>
    </citation>
    <scope>NUCLEOTIDE SEQUENCE</scope>
</reference>
<evidence type="ECO:0000313" key="4">
    <source>
        <dbReference type="EMBL" id="CAB4981742.1"/>
    </source>
</evidence>
<protein>
    <submittedName>
        <fullName evidence="2">Unannotated protein</fullName>
    </submittedName>
</protein>
<proteinExistence type="predicted"/>
<gene>
    <name evidence="1" type="ORF">UFOPK2754_00814</name>
    <name evidence="2" type="ORF">UFOPK3139_02195</name>
    <name evidence="3" type="ORF">UFOPK3543_01907</name>
    <name evidence="4" type="ORF">UFOPK3967_00400</name>
</gene>
<dbReference type="EMBL" id="CAEZYR010000021">
    <property type="protein sequence ID" value="CAB4735780.1"/>
    <property type="molecule type" value="Genomic_DNA"/>
</dbReference>
<dbReference type="EMBL" id="CAFBOS010000015">
    <property type="protein sequence ID" value="CAB4981742.1"/>
    <property type="molecule type" value="Genomic_DNA"/>
</dbReference>
<name>A0A6J7APH5_9ZZZZ</name>
<sequence>MTIHFTPAELEALARTPRQQFADACAAQSIDDTVATMARLAKSFRNFIDGFSAFGVGVAEYVRDTHGFDAAAALDAAVFRAGLRELAARHVDPATIADFDDADLAAVVRGRLLVGDHAGALDAYDQYEARVRDLHDVAVGRPAAALSHVYRTYGVDELEACIRLCGDRSLLNWMPHDIQRPAHVRVIQWARMMSGNFAEIRVDETDDAFVITQNPCGTCGRQVLDGCYAPPIDFAVVSEPHAITWGRGDVPVYRTHVAVMHDLMPMERIGTRWPEITCPQGVQGGECTVVLRK</sequence>
<dbReference type="EMBL" id="CAFBMH010000076">
    <property type="protein sequence ID" value="CAB4917641.1"/>
    <property type="molecule type" value="Genomic_DNA"/>
</dbReference>
<dbReference type="EMBL" id="CAFABA010000104">
    <property type="protein sequence ID" value="CAB4834775.1"/>
    <property type="molecule type" value="Genomic_DNA"/>
</dbReference>